<organism evidence="2 3">
    <name type="scientific">Staphylococcus massiliensis S46</name>
    <dbReference type="NCBI Taxonomy" id="1229783"/>
    <lineage>
        <taxon>Bacteria</taxon>
        <taxon>Bacillati</taxon>
        <taxon>Bacillota</taxon>
        <taxon>Bacilli</taxon>
        <taxon>Bacillales</taxon>
        <taxon>Staphylococcaceae</taxon>
        <taxon>Staphylococcus</taxon>
    </lineage>
</organism>
<protein>
    <submittedName>
        <fullName evidence="2">Uncharacterized protein</fullName>
    </submittedName>
</protein>
<dbReference type="Proteomes" id="UP000009885">
    <property type="component" value="Unassembled WGS sequence"/>
</dbReference>
<dbReference type="PATRIC" id="fig|1229783.3.peg.439"/>
<dbReference type="EMBL" id="AMSQ01000003">
    <property type="protein sequence ID" value="EKU50036.1"/>
    <property type="molecule type" value="Genomic_DNA"/>
</dbReference>
<sequence>MVLSILGFVLGIGFIVFGIATIVFGLYQIMWPLSQRKHKSYQKYILTFGVLTLICAISLIVLAGIFN</sequence>
<gene>
    <name evidence="2" type="ORF">C273_02168</name>
</gene>
<evidence type="ECO:0000313" key="2">
    <source>
        <dbReference type="EMBL" id="EKU50036.1"/>
    </source>
</evidence>
<accession>K9AVA2</accession>
<name>K9AVA2_9STAP</name>
<dbReference type="AlphaFoldDB" id="K9AVA2"/>
<reference evidence="2 3" key="1">
    <citation type="journal article" date="2013" name="Genome Announc.">
        <title>Genome Sequence of Staphylococcus massiliensis Strain S46, Isolated from the Surface of Healthy Human Skin.</title>
        <authorList>
            <person name="Srivastav R."/>
            <person name="Singh A."/>
            <person name="Jangir P.K."/>
            <person name="Kumari C."/>
            <person name="Muduli S."/>
            <person name="Sharma R."/>
        </authorList>
    </citation>
    <scope>NUCLEOTIDE SEQUENCE [LARGE SCALE GENOMIC DNA]</scope>
    <source>
        <strain evidence="2 3">S46</strain>
    </source>
</reference>
<feature type="transmembrane region" description="Helical" evidence="1">
    <location>
        <begin position="45"/>
        <end position="66"/>
    </location>
</feature>
<keyword evidence="3" id="KW-1185">Reference proteome</keyword>
<feature type="transmembrane region" description="Helical" evidence="1">
    <location>
        <begin position="6"/>
        <end position="33"/>
    </location>
</feature>
<evidence type="ECO:0000313" key="3">
    <source>
        <dbReference type="Proteomes" id="UP000009885"/>
    </source>
</evidence>
<keyword evidence="1" id="KW-0472">Membrane</keyword>
<dbReference type="RefSeq" id="WP_009382227.1">
    <property type="nucleotide sequence ID" value="NZ_AMSQ01000003.1"/>
</dbReference>
<keyword evidence="1" id="KW-0812">Transmembrane</keyword>
<evidence type="ECO:0000256" key="1">
    <source>
        <dbReference type="SAM" id="Phobius"/>
    </source>
</evidence>
<keyword evidence="1" id="KW-1133">Transmembrane helix</keyword>
<proteinExistence type="predicted"/>
<dbReference type="STRING" id="1229783.C273_02168"/>
<comment type="caution">
    <text evidence="2">The sequence shown here is derived from an EMBL/GenBank/DDBJ whole genome shotgun (WGS) entry which is preliminary data.</text>
</comment>